<reference evidence="2" key="2">
    <citation type="submission" date="2022-10" db="EMBL/GenBank/DDBJ databases">
        <authorList>
            <consortium name="ENA_rothamsted_submissions"/>
            <consortium name="culmorum"/>
            <person name="King R."/>
        </authorList>
    </citation>
    <scope>NUCLEOTIDE SEQUENCE</scope>
</reference>
<keyword evidence="1" id="KW-0812">Transmembrane</keyword>
<protein>
    <submittedName>
        <fullName evidence="2">Uncharacterized protein</fullName>
    </submittedName>
</protein>
<evidence type="ECO:0000313" key="2">
    <source>
        <dbReference type="EMBL" id="CAG9803978.1"/>
    </source>
</evidence>
<organism evidence="2 3">
    <name type="scientific">Chironomus riparius</name>
    <dbReference type="NCBI Taxonomy" id="315576"/>
    <lineage>
        <taxon>Eukaryota</taxon>
        <taxon>Metazoa</taxon>
        <taxon>Ecdysozoa</taxon>
        <taxon>Arthropoda</taxon>
        <taxon>Hexapoda</taxon>
        <taxon>Insecta</taxon>
        <taxon>Pterygota</taxon>
        <taxon>Neoptera</taxon>
        <taxon>Endopterygota</taxon>
        <taxon>Diptera</taxon>
        <taxon>Nematocera</taxon>
        <taxon>Chironomoidea</taxon>
        <taxon>Chironomidae</taxon>
        <taxon>Chironominae</taxon>
        <taxon>Chironomus</taxon>
    </lineage>
</organism>
<evidence type="ECO:0000256" key="1">
    <source>
        <dbReference type="SAM" id="Phobius"/>
    </source>
</evidence>
<gene>
    <name evidence="2" type="ORF">CHIRRI_LOCUS6873</name>
</gene>
<accession>A0A9N9WS43</accession>
<sequence length="78" mass="9153">MAFSKNSSLKFFQFFSLLSYLDVPRTKCTYERRNFDDRVDASESIYILIGLLLPFYRASGEIWGMAIRFARFSSIMCI</sequence>
<proteinExistence type="predicted"/>
<keyword evidence="1" id="KW-1133">Transmembrane helix</keyword>
<keyword evidence="3" id="KW-1185">Reference proteome</keyword>
<reference evidence="2" key="1">
    <citation type="submission" date="2022-01" db="EMBL/GenBank/DDBJ databases">
        <authorList>
            <person name="King R."/>
        </authorList>
    </citation>
    <scope>NUCLEOTIDE SEQUENCE</scope>
</reference>
<evidence type="ECO:0000313" key="3">
    <source>
        <dbReference type="Proteomes" id="UP001153620"/>
    </source>
</evidence>
<dbReference type="AlphaFoldDB" id="A0A9N9WS43"/>
<name>A0A9N9WS43_9DIPT</name>
<feature type="transmembrane region" description="Helical" evidence="1">
    <location>
        <begin position="44"/>
        <end position="66"/>
    </location>
</feature>
<keyword evidence="1" id="KW-0472">Membrane</keyword>
<dbReference type="Proteomes" id="UP001153620">
    <property type="component" value="Chromosome 2"/>
</dbReference>
<dbReference type="EMBL" id="OU895878">
    <property type="protein sequence ID" value="CAG9803978.1"/>
    <property type="molecule type" value="Genomic_DNA"/>
</dbReference>